<dbReference type="EMBL" id="JAUIZM010000008">
    <property type="protein sequence ID" value="KAK1372081.1"/>
    <property type="molecule type" value="Genomic_DNA"/>
</dbReference>
<feature type="transmembrane region" description="Helical" evidence="1">
    <location>
        <begin position="84"/>
        <end position="109"/>
    </location>
</feature>
<dbReference type="Proteomes" id="UP001237642">
    <property type="component" value="Unassembled WGS sequence"/>
</dbReference>
<accession>A0AAD8HRW8</accession>
<evidence type="ECO:0000313" key="2">
    <source>
        <dbReference type="EMBL" id="KAK1372081.1"/>
    </source>
</evidence>
<evidence type="ECO:0000313" key="3">
    <source>
        <dbReference type="Proteomes" id="UP001237642"/>
    </source>
</evidence>
<feature type="transmembrane region" description="Helical" evidence="1">
    <location>
        <begin position="115"/>
        <end position="136"/>
    </location>
</feature>
<protein>
    <submittedName>
        <fullName evidence="2">Uncharacterized protein</fullName>
    </submittedName>
</protein>
<dbReference type="AlphaFoldDB" id="A0AAD8HRW8"/>
<keyword evidence="3" id="KW-1185">Reference proteome</keyword>
<comment type="caution">
    <text evidence="2">The sequence shown here is derived from an EMBL/GenBank/DDBJ whole genome shotgun (WGS) entry which is preliminary data.</text>
</comment>
<name>A0AAD8HRW8_9APIA</name>
<keyword evidence="1" id="KW-0472">Membrane</keyword>
<proteinExistence type="predicted"/>
<sequence length="248" mass="28848">MSVRNGVDRERKPKLGMGMNCTTLLLQTRAPKSKRSEISISRAVFQINMEIAGQNFVGFRDWKIKVTNLKERIKDLESREMDYVLIYVSVMQNVSMQFGGLVAVSLLTAGLFHEFNYFVGLGLILEYHLFIAYHVYSGKKNTQALKRSICEIIAERKRLYRSCTRILSEYDNVCVVASPFRDSQVSFTCKYWGPHISWCIYQRILRTFTGMNFQRERDCYRLAMLNEKDEVQRCFGNFARDGSVSFNL</sequence>
<gene>
    <name evidence="2" type="ORF">POM88_038173</name>
</gene>
<reference evidence="2" key="1">
    <citation type="submission" date="2023-02" db="EMBL/GenBank/DDBJ databases">
        <title>Genome of toxic invasive species Heracleum sosnowskyi carries increased number of genes despite the absence of recent whole-genome duplications.</title>
        <authorList>
            <person name="Schelkunov M."/>
            <person name="Shtratnikova V."/>
            <person name="Makarenko M."/>
            <person name="Klepikova A."/>
            <person name="Omelchenko D."/>
            <person name="Novikova G."/>
            <person name="Obukhova E."/>
            <person name="Bogdanov V."/>
            <person name="Penin A."/>
            <person name="Logacheva M."/>
        </authorList>
    </citation>
    <scope>NUCLEOTIDE SEQUENCE</scope>
    <source>
        <strain evidence="2">Hsosn_3</strain>
        <tissue evidence="2">Leaf</tissue>
    </source>
</reference>
<keyword evidence="1" id="KW-0812">Transmembrane</keyword>
<evidence type="ECO:0000256" key="1">
    <source>
        <dbReference type="SAM" id="Phobius"/>
    </source>
</evidence>
<organism evidence="2 3">
    <name type="scientific">Heracleum sosnowskyi</name>
    <dbReference type="NCBI Taxonomy" id="360622"/>
    <lineage>
        <taxon>Eukaryota</taxon>
        <taxon>Viridiplantae</taxon>
        <taxon>Streptophyta</taxon>
        <taxon>Embryophyta</taxon>
        <taxon>Tracheophyta</taxon>
        <taxon>Spermatophyta</taxon>
        <taxon>Magnoliopsida</taxon>
        <taxon>eudicotyledons</taxon>
        <taxon>Gunneridae</taxon>
        <taxon>Pentapetalae</taxon>
        <taxon>asterids</taxon>
        <taxon>campanulids</taxon>
        <taxon>Apiales</taxon>
        <taxon>Apiaceae</taxon>
        <taxon>Apioideae</taxon>
        <taxon>apioid superclade</taxon>
        <taxon>Tordylieae</taxon>
        <taxon>Tordyliinae</taxon>
        <taxon>Heracleum</taxon>
    </lineage>
</organism>
<reference evidence="2" key="2">
    <citation type="submission" date="2023-05" db="EMBL/GenBank/DDBJ databases">
        <authorList>
            <person name="Schelkunov M.I."/>
        </authorList>
    </citation>
    <scope>NUCLEOTIDE SEQUENCE</scope>
    <source>
        <strain evidence="2">Hsosn_3</strain>
        <tissue evidence="2">Leaf</tissue>
    </source>
</reference>
<keyword evidence="1" id="KW-1133">Transmembrane helix</keyword>